<dbReference type="InterPro" id="IPR020846">
    <property type="entry name" value="MFS_dom"/>
</dbReference>
<dbReference type="InterPro" id="IPR036259">
    <property type="entry name" value="MFS_trans_sf"/>
</dbReference>
<dbReference type="GO" id="GO:0022857">
    <property type="term" value="F:transmembrane transporter activity"/>
    <property type="evidence" value="ECO:0007669"/>
    <property type="project" value="InterPro"/>
</dbReference>
<dbReference type="InterPro" id="IPR011701">
    <property type="entry name" value="MFS"/>
</dbReference>
<evidence type="ECO:0000256" key="1">
    <source>
        <dbReference type="ARBA" id="ARBA00004651"/>
    </source>
</evidence>
<evidence type="ECO:0000256" key="4">
    <source>
        <dbReference type="ARBA" id="ARBA00022692"/>
    </source>
</evidence>
<evidence type="ECO:0000256" key="5">
    <source>
        <dbReference type="ARBA" id="ARBA00022989"/>
    </source>
</evidence>
<proteinExistence type="predicted"/>
<dbReference type="Gene3D" id="1.20.1250.20">
    <property type="entry name" value="MFS general substrate transporter like domains"/>
    <property type="match status" value="1"/>
</dbReference>
<dbReference type="AlphaFoldDB" id="A0A1E3KPZ1"/>
<dbReference type="SUPFAM" id="SSF103473">
    <property type="entry name" value="MFS general substrate transporter"/>
    <property type="match status" value="1"/>
</dbReference>
<comment type="caution">
    <text evidence="7">The sequence shown here is derived from an EMBL/GenBank/DDBJ whole genome shotgun (WGS) entry which is preliminary data.</text>
</comment>
<evidence type="ECO:0000256" key="6">
    <source>
        <dbReference type="ARBA" id="ARBA00023136"/>
    </source>
</evidence>
<evidence type="ECO:0000256" key="3">
    <source>
        <dbReference type="ARBA" id="ARBA00022475"/>
    </source>
</evidence>
<dbReference type="PROSITE" id="PS50850">
    <property type="entry name" value="MFS"/>
    <property type="match status" value="1"/>
</dbReference>
<sequence length="432" mass="46172">MVYFYPINDSRWYTFIHLFLYCKALKLLVVPNSKGVSPIFNQITIHNQHTENWLIIGLFCGAFVTGADAFIISALLPAIATSLHVPTNTAAYGVTVYALCYAIGAPLFGPLGDRFNKRFLLISGCGIFLLGTLLCGLANSLLTFYLYRAIAGIGAALFVPNIWALIGTYFNGQRLNQVMGIVMSALSLSIATGVPLGALLAQLSSWHMAFWGSAMLTLIALSILTIAIPSLPSQNAQPDGYFTSFKTLVHTPHAIAALLITLTWMTGFYGVYTFLGVFATATFHFNTMQTGLIFITYGSANFVASFFAGKLISLLGKKQSVTINGLVSATLVLSLGIWGQHLAVLLIILVVLALSQGWGVTALTATIVNIVPSNRSTIMSFNSAFLYYGLTLGSAAGGLLLTKIGFYAVTIAAATALLVAVLIANALSHYSD</sequence>
<evidence type="ECO:0000313" key="7">
    <source>
        <dbReference type="EMBL" id="ODO60948.1"/>
    </source>
</evidence>
<evidence type="ECO:0000256" key="2">
    <source>
        <dbReference type="ARBA" id="ARBA00022448"/>
    </source>
</evidence>
<comment type="subcellular location">
    <subcellularLocation>
        <location evidence="1">Cell membrane</location>
        <topology evidence="1">Multi-pass membrane protein</topology>
    </subcellularLocation>
</comment>
<keyword evidence="5" id="KW-1133">Transmembrane helix</keyword>
<dbReference type="InterPro" id="IPR050189">
    <property type="entry name" value="MFS_Efflux_Transporters"/>
</dbReference>
<keyword evidence="2" id="KW-0813">Transport</keyword>
<organism evidence="7 8">
    <name type="scientific">Lactiplantibacillus plantarum</name>
    <name type="common">Lactobacillus plantarum</name>
    <dbReference type="NCBI Taxonomy" id="1590"/>
    <lineage>
        <taxon>Bacteria</taxon>
        <taxon>Bacillati</taxon>
        <taxon>Bacillota</taxon>
        <taxon>Bacilli</taxon>
        <taxon>Lactobacillales</taxon>
        <taxon>Lactobacillaceae</taxon>
        <taxon>Lactiplantibacillus</taxon>
    </lineage>
</organism>
<evidence type="ECO:0000313" key="8">
    <source>
        <dbReference type="Proteomes" id="UP000094892"/>
    </source>
</evidence>
<dbReference type="CDD" id="cd17324">
    <property type="entry name" value="MFS_NepI_like"/>
    <property type="match status" value="1"/>
</dbReference>
<reference evidence="7 8" key="1">
    <citation type="submission" date="2016-08" db="EMBL/GenBank/DDBJ databases">
        <title>Genome sequencing of Lactobacillus plantarum JSA22, isolated from fermented soybean paste.</title>
        <authorList>
            <person name="Choi H.S."/>
        </authorList>
    </citation>
    <scope>NUCLEOTIDE SEQUENCE [LARGE SCALE GENOMIC DNA]</scope>
    <source>
        <strain evidence="7 8">JSA22</strain>
    </source>
</reference>
<gene>
    <name evidence="7" type="ORF">LPJSA22_00897</name>
</gene>
<dbReference type="GO" id="GO:0005886">
    <property type="term" value="C:plasma membrane"/>
    <property type="evidence" value="ECO:0007669"/>
    <property type="project" value="UniProtKB-SubCell"/>
</dbReference>
<dbReference type="PANTHER" id="PTHR43124:SF3">
    <property type="entry name" value="CHLORAMPHENICOL EFFLUX PUMP RV0191"/>
    <property type="match status" value="1"/>
</dbReference>
<keyword evidence="4" id="KW-0812">Transmembrane</keyword>
<accession>A0A1E3KPZ1</accession>
<keyword evidence="6" id="KW-0472">Membrane</keyword>
<protein>
    <submittedName>
        <fullName evidence="7">Putative transporter</fullName>
    </submittedName>
</protein>
<name>A0A1E3KPZ1_LACPN</name>
<dbReference type="Pfam" id="PF07690">
    <property type="entry name" value="MFS_1"/>
    <property type="match status" value="1"/>
</dbReference>
<keyword evidence="3" id="KW-1003">Cell membrane</keyword>
<dbReference type="PANTHER" id="PTHR43124">
    <property type="entry name" value="PURINE EFFLUX PUMP PBUE"/>
    <property type="match status" value="1"/>
</dbReference>
<dbReference type="RefSeq" id="WP_063722369.1">
    <property type="nucleotide sequence ID" value="NZ_AP028145.1"/>
</dbReference>
<dbReference type="Proteomes" id="UP000094892">
    <property type="component" value="Unassembled WGS sequence"/>
</dbReference>
<dbReference type="EMBL" id="MCOL01000001">
    <property type="protein sequence ID" value="ODO60948.1"/>
    <property type="molecule type" value="Genomic_DNA"/>
</dbReference>
<dbReference type="PATRIC" id="fig|1590.306.peg.902"/>